<feature type="binding site" evidence="3">
    <location>
        <begin position="119"/>
        <end position="132"/>
    </location>
    <ligand>
        <name>acetyl-CoA</name>
        <dbReference type="ChEBI" id="CHEBI:57288"/>
    </ligand>
</feature>
<dbReference type="Gene3D" id="3.40.630.30">
    <property type="match status" value="1"/>
</dbReference>
<comment type="function">
    <text evidence="3">Specifically acetylates 'Lys-40' in alpha-tubulin on the lumenal side of microtubules. Promotes microtubule destabilization and accelerates microtubule dynamics; this activity may be independent of acetylation activity. Acetylates alpha-tubulin with a slow enzymatic rate, due to a catalytic site that is not optimized for acetyl transfer. Enters the microtubule through each end and diffuses quickly throughout the lumen of microtubules. Acetylates only long/old microtubules because of its slow acetylation rate since it does not have time to act on dynamically unstable microtubules before the enzyme is released.</text>
</comment>
<comment type="caution">
    <text evidence="6">The sequence shown here is derived from an EMBL/GenBank/DDBJ whole genome shotgun (WGS) entry which is preliminary data.</text>
</comment>
<dbReference type="Pfam" id="PF05301">
    <property type="entry name" value="Acetyltransf_16"/>
    <property type="match status" value="1"/>
</dbReference>
<evidence type="ECO:0000256" key="4">
    <source>
        <dbReference type="SAM" id="MobiDB-lite"/>
    </source>
</evidence>
<evidence type="ECO:0000256" key="3">
    <source>
        <dbReference type="HAMAP-Rule" id="MF_03130"/>
    </source>
</evidence>
<keyword evidence="1 3" id="KW-0808">Transferase</keyword>
<evidence type="ECO:0000313" key="7">
    <source>
        <dbReference type="Proteomes" id="UP000604046"/>
    </source>
</evidence>
<dbReference type="GO" id="GO:0070507">
    <property type="term" value="P:regulation of microtubule cytoskeleton organization"/>
    <property type="evidence" value="ECO:0007669"/>
    <property type="project" value="UniProtKB-UniRule"/>
</dbReference>
<dbReference type="EMBL" id="CAJNDS010000024">
    <property type="protein sequence ID" value="CAE6921220.1"/>
    <property type="molecule type" value="Genomic_DNA"/>
</dbReference>
<reference evidence="6" key="1">
    <citation type="submission" date="2021-02" db="EMBL/GenBank/DDBJ databases">
        <authorList>
            <person name="Dougan E. K."/>
            <person name="Rhodes N."/>
            <person name="Thang M."/>
            <person name="Chan C."/>
        </authorList>
    </citation>
    <scope>NUCLEOTIDE SEQUENCE</scope>
</reference>
<feature type="region of interest" description="Disordered" evidence="4">
    <location>
        <begin position="196"/>
        <end position="251"/>
    </location>
</feature>
<dbReference type="PANTHER" id="PTHR12327:SF0">
    <property type="entry name" value="ALPHA-TUBULIN N-ACETYLTRANSFERASE 1"/>
    <property type="match status" value="1"/>
</dbReference>
<dbReference type="EC" id="2.3.1.108" evidence="3"/>
<feature type="domain" description="N-acetyltransferase" evidence="5">
    <location>
        <begin position="1"/>
        <end position="185"/>
    </location>
</feature>
<proteinExistence type="inferred from homology"/>
<name>A0A812GKC7_9DINO</name>
<feature type="site" description="Crucial for catalytic activity" evidence="3">
    <location>
        <position position="53"/>
    </location>
</feature>
<evidence type="ECO:0000313" key="6">
    <source>
        <dbReference type="EMBL" id="CAE6921220.1"/>
    </source>
</evidence>
<sequence length="251" mass="28087">MEFAFDVVGLLGAPIGHDGPFVGFVDESRLRADSSGMLSCVLEEMGKRSAAAQGLRKPVTSGAFLGDQRVYLLAEGRRALGVLKVGQKRLFVEAPFRSCDFADVRNIFQEIEPLCTLDFYVHEKCQRAGFGHQLFNVMLQREEISPEKMGYDRPSPKFLAFLRKHYGLCKHKPQNNNFVVFDAFWDDGSKLDRGRPMDPLGTCRQSAGDRLDRPRLVSQPSVGRGVSGQRDLFSGPALDHQQHRRTAAPIF</sequence>
<evidence type="ECO:0000259" key="5">
    <source>
        <dbReference type="PROSITE" id="PS51730"/>
    </source>
</evidence>
<dbReference type="PROSITE" id="PS51730">
    <property type="entry name" value="GNAT_ATAT"/>
    <property type="match status" value="1"/>
</dbReference>
<dbReference type="PANTHER" id="PTHR12327">
    <property type="entry name" value="ALPHA-TUBULIN N-ACETYLTRANSFERASE 1"/>
    <property type="match status" value="1"/>
</dbReference>
<dbReference type="InterPro" id="IPR007965">
    <property type="entry name" value="GNAT_ATAT"/>
</dbReference>
<dbReference type="OrthoDB" id="447510at2759"/>
<evidence type="ECO:0000256" key="2">
    <source>
        <dbReference type="ARBA" id="ARBA00023315"/>
    </source>
</evidence>
<keyword evidence="7" id="KW-1185">Reference proteome</keyword>
<comment type="similarity">
    <text evidence="3">Belongs to the acetyltransferase ATAT1 family.</text>
</comment>
<dbReference type="GO" id="GO:0005874">
    <property type="term" value="C:microtubule"/>
    <property type="evidence" value="ECO:0007669"/>
    <property type="project" value="InterPro"/>
</dbReference>
<dbReference type="InterPro" id="IPR038746">
    <property type="entry name" value="Atat"/>
</dbReference>
<dbReference type="HAMAP" id="MF_03130">
    <property type="entry name" value="mec17"/>
    <property type="match status" value="1"/>
</dbReference>
<organism evidence="6 7">
    <name type="scientific">Symbiodinium natans</name>
    <dbReference type="NCBI Taxonomy" id="878477"/>
    <lineage>
        <taxon>Eukaryota</taxon>
        <taxon>Sar</taxon>
        <taxon>Alveolata</taxon>
        <taxon>Dinophyceae</taxon>
        <taxon>Suessiales</taxon>
        <taxon>Symbiodiniaceae</taxon>
        <taxon>Symbiodinium</taxon>
    </lineage>
</organism>
<feature type="binding site" evidence="3">
    <location>
        <begin position="155"/>
        <end position="164"/>
    </location>
    <ligand>
        <name>acetyl-CoA</name>
        <dbReference type="ChEBI" id="CHEBI:57288"/>
    </ligand>
</feature>
<protein>
    <recommendedName>
        <fullName evidence="3">Alpha-tubulin N-acetyltransferase</fullName>
        <shortName evidence="3">Alpha-TAT</shortName>
        <shortName evidence="3">TAT</shortName>
        <ecNumber evidence="3">2.3.1.108</ecNumber>
    </recommendedName>
    <alternativeName>
        <fullName evidence="3">Acetyltransferase mec-17 homolog</fullName>
    </alternativeName>
</protein>
<evidence type="ECO:0000256" key="1">
    <source>
        <dbReference type="ARBA" id="ARBA00022679"/>
    </source>
</evidence>
<gene>
    <name evidence="6" type="ORF">SNAT2548_LOCUS464</name>
</gene>
<dbReference type="AlphaFoldDB" id="A0A812GKC7"/>
<dbReference type="Proteomes" id="UP000604046">
    <property type="component" value="Unassembled WGS sequence"/>
</dbReference>
<keyword evidence="2 3" id="KW-0012">Acyltransferase</keyword>
<dbReference type="GO" id="GO:0019799">
    <property type="term" value="F:tubulin N-acetyltransferase activity"/>
    <property type="evidence" value="ECO:0007669"/>
    <property type="project" value="UniProtKB-UniRule"/>
</dbReference>
<accession>A0A812GKC7</accession>
<comment type="catalytic activity">
    <reaction evidence="3">
        <text>L-lysyl-[alpha-tubulin] + acetyl-CoA = N(6)-acetyl-L-lysyl-[alpha-tubulin] + CoA + H(+)</text>
        <dbReference type="Rhea" id="RHEA:15277"/>
        <dbReference type="Rhea" id="RHEA-COMP:11278"/>
        <dbReference type="Rhea" id="RHEA-COMP:11279"/>
        <dbReference type="ChEBI" id="CHEBI:15378"/>
        <dbReference type="ChEBI" id="CHEBI:29969"/>
        <dbReference type="ChEBI" id="CHEBI:57287"/>
        <dbReference type="ChEBI" id="CHEBI:57288"/>
        <dbReference type="ChEBI" id="CHEBI:61930"/>
        <dbReference type="EC" id="2.3.1.108"/>
    </reaction>
</comment>
<feature type="compositionally biased region" description="Basic residues" evidence="4">
    <location>
        <begin position="242"/>
        <end position="251"/>
    </location>
</feature>